<feature type="region of interest" description="Disordered" evidence="1">
    <location>
        <begin position="361"/>
        <end position="430"/>
    </location>
</feature>
<feature type="region of interest" description="Disordered" evidence="1">
    <location>
        <begin position="147"/>
        <end position="166"/>
    </location>
</feature>
<protein>
    <submittedName>
        <fullName evidence="2">Uncharacterized protein</fullName>
    </submittedName>
</protein>
<evidence type="ECO:0000313" key="3">
    <source>
        <dbReference type="Proteomes" id="UP000736672"/>
    </source>
</evidence>
<evidence type="ECO:0000256" key="1">
    <source>
        <dbReference type="SAM" id="MobiDB-lite"/>
    </source>
</evidence>
<reference evidence="2" key="1">
    <citation type="journal article" date="2021" name="Nat. Commun.">
        <title>Genetic determinants of endophytism in the Arabidopsis root mycobiome.</title>
        <authorList>
            <person name="Mesny F."/>
            <person name="Miyauchi S."/>
            <person name="Thiergart T."/>
            <person name="Pickel B."/>
            <person name="Atanasova L."/>
            <person name="Karlsson M."/>
            <person name="Huettel B."/>
            <person name="Barry K.W."/>
            <person name="Haridas S."/>
            <person name="Chen C."/>
            <person name="Bauer D."/>
            <person name="Andreopoulos W."/>
            <person name="Pangilinan J."/>
            <person name="LaButti K."/>
            <person name="Riley R."/>
            <person name="Lipzen A."/>
            <person name="Clum A."/>
            <person name="Drula E."/>
            <person name="Henrissat B."/>
            <person name="Kohler A."/>
            <person name="Grigoriev I.V."/>
            <person name="Martin F.M."/>
            <person name="Hacquard S."/>
        </authorList>
    </citation>
    <scope>NUCLEOTIDE SEQUENCE</scope>
    <source>
        <strain evidence="2">FSSC 5 MPI-SDFR-AT-0091</strain>
    </source>
</reference>
<gene>
    <name evidence="2" type="ORF">B0J15DRAFT_468683</name>
</gene>
<proteinExistence type="predicted"/>
<comment type="caution">
    <text evidence="2">The sequence shown here is derived from an EMBL/GenBank/DDBJ whole genome shotgun (WGS) entry which is preliminary data.</text>
</comment>
<keyword evidence="3" id="KW-1185">Reference proteome</keyword>
<feature type="region of interest" description="Disordered" evidence="1">
    <location>
        <begin position="1"/>
        <end position="36"/>
    </location>
</feature>
<dbReference type="OrthoDB" id="10501308at2759"/>
<sequence length="445" mass="48715">MSKTSIARRRRSQVHISIKSTDNDSHRTTPPPTIQTPSSAVCAVLCGARGAMPGHSSVRLFIRTELEAAQKRYRHSHRLPPSHPKPVFSTVLVQLPSSLMSDTAESRPYRPETREASQLAGHLFPTEQSPWNARVLVIHILGGELSSPARGSRGPGGDHDDAHGPIARGRVQEFGDTASSLIYVWHWIVIWRKLDDVRVAVLPMGFGVFSCTTDRRTPTPKPVTYPFCPGRHRQRHEELVGVSLGPATMMKATSNGQFRKSLRLSNVSDTTKHESSAAHVQQFQSSETFNEAFTRADGVVFCLNTHTHTHTYYARRRGETKSHPLLGRLPCDALFPPVGDVRALISPVCGPVGEAWEALKTPQGLTPGTQDTIGLGPSPKSTHEHTYSKRATADSSELQQEARHPLPRPPPAPEAVSPGAATSLGDFERETARCATKLRVGRGRA</sequence>
<dbReference type="AlphaFoldDB" id="A0A9P9GYL1"/>
<name>A0A9P9GYL1_FUSSL</name>
<feature type="compositionally biased region" description="Polar residues" evidence="1">
    <location>
        <begin position="363"/>
        <end position="372"/>
    </location>
</feature>
<accession>A0A9P9GYL1</accession>
<dbReference type="Proteomes" id="UP000736672">
    <property type="component" value="Unassembled WGS sequence"/>
</dbReference>
<organism evidence="2 3">
    <name type="scientific">Fusarium solani</name>
    <name type="common">Filamentous fungus</name>
    <dbReference type="NCBI Taxonomy" id="169388"/>
    <lineage>
        <taxon>Eukaryota</taxon>
        <taxon>Fungi</taxon>
        <taxon>Dikarya</taxon>
        <taxon>Ascomycota</taxon>
        <taxon>Pezizomycotina</taxon>
        <taxon>Sordariomycetes</taxon>
        <taxon>Hypocreomycetidae</taxon>
        <taxon>Hypocreales</taxon>
        <taxon>Nectriaceae</taxon>
        <taxon>Fusarium</taxon>
        <taxon>Fusarium solani species complex</taxon>
    </lineage>
</organism>
<evidence type="ECO:0000313" key="2">
    <source>
        <dbReference type="EMBL" id="KAH7247939.1"/>
    </source>
</evidence>
<feature type="compositionally biased region" description="Basic residues" evidence="1">
    <location>
        <begin position="1"/>
        <end position="13"/>
    </location>
</feature>
<dbReference type="EMBL" id="JAGTJS010000015">
    <property type="protein sequence ID" value="KAH7247939.1"/>
    <property type="molecule type" value="Genomic_DNA"/>
</dbReference>